<gene>
    <name evidence="3" type="ORF">MCOR_26851</name>
</gene>
<evidence type="ECO:0000313" key="3">
    <source>
        <dbReference type="EMBL" id="CAC5391872.1"/>
    </source>
</evidence>
<proteinExistence type="predicted"/>
<evidence type="ECO:0000256" key="2">
    <source>
        <dbReference type="SAM" id="SignalP"/>
    </source>
</evidence>
<keyword evidence="2" id="KW-0732">Signal</keyword>
<dbReference type="OrthoDB" id="6052706at2759"/>
<evidence type="ECO:0000313" key="4">
    <source>
        <dbReference type="Proteomes" id="UP000507470"/>
    </source>
</evidence>
<accession>A0A6J8C868</accession>
<dbReference type="EMBL" id="CACVKT020004853">
    <property type="protein sequence ID" value="CAC5391872.1"/>
    <property type="molecule type" value="Genomic_DNA"/>
</dbReference>
<protein>
    <submittedName>
        <fullName evidence="3">Uncharacterized protein</fullName>
    </submittedName>
</protein>
<reference evidence="3 4" key="1">
    <citation type="submission" date="2020-06" db="EMBL/GenBank/DDBJ databases">
        <authorList>
            <person name="Li R."/>
            <person name="Bekaert M."/>
        </authorList>
    </citation>
    <scope>NUCLEOTIDE SEQUENCE [LARGE SCALE GENOMIC DNA]</scope>
    <source>
        <strain evidence="4">wild</strain>
    </source>
</reference>
<feature type="signal peptide" evidence="2">
    <location>
        <begin position="1"/>
        <end position="19"/>
    </location>
</feature>
<feature type="region of interest" description="Disordered" evidence="1">
    <location>
        <begin position="166"/>
        <end position="205"/>
    </location>
</feature>
<keyword evidence="4" id="KW-1185">Reference proteome</keyword>
<feature type="chain" id="PRO_5026798169" evidence="2">
    <location>
        <begin position="20"/>
        <end position="205"/>
    </location>
</feature>
<name>A0A6J8C868_MYTCO</name>
<organism evidence="3 4">
    <name type="scientific">Mytilus coruscus</name>
    <name type="common">Sea mussel</name>
    <dbReference type="NCBI Taxonomy" id="42192"/>
    <lineage>
        <taxon>Eukaryota</taxon>
        <taxon>Metazoa</taxon>
        <taxon>Spiralia</taxon>
        <taxon>Lophotrochozoa</taxon>
        <taxon>Mollusca</taxon>
        <taxon>Bivalvia</taxon>
        <taxon>Autobranchia</taxon>
        <taxon>Pteriomorphia</taxon>
        <taxon>Mytilida</taxon>
        <taxon>Mytiloidea</taxon>
        <taxon>Mytilidae</taxon>
        <taxon>Mytilinae</taxon>
        <taxon>Mytilus</taxon>
    </lineage>
</organism>
<dbReference type="Proteomes" id="UP000507470">
    <property type="component" value="Unassembled WGS sequence"/>
</dbReference>
<sequence>MELVRLCIVVGCFVTYTFGQDDSEEVRNDFVSRPKLQFCPRNATCGDIFFQRRLLKDGTRRPENRHITNCICPGTDGCNFDDDHTIFQSTTHREALCAPVSTYNPCRPGQTARQLRMNSDNLDGQSYFEILCTCPRHFNPVEGRGRKGKSTYETYPTRFDSSDYAQVRPYRCSESGRRQGRRNRQRNNRRQRNRNRNRQHRRSRS</sequence>
<dbReference type="AlphaFoldDB" id="A0A6J8C868"/>
<feature type="compositionally biased region" description="Basic residues" evidence="1">
    <location>
        <begin position="178"/>
        <end position="205"/>
    </location>
</feature>
<evidence type="ECO:0000256" key="1">
    <source>
        <dbReference type="SAM" id="MobiDB-lite"/>
    </source>
</evidence>